<dbReference type="Proteomes" id="UP000664658">
    <property type="component" value="Unassembled WGS sequence"/>
</dbReference>
<dbReference type="AlphaFoldDB" id="A0A8I1W8F2"/>
<reference evidence="1" key="1">
    <citation type="submission" date="2021-03" db="EMBL/GenBank/DDBJ databases">
        <title>Plesiomonas shigelloides zfcc0051, isolated from zebrafish feces.</title>
        <authorList>
            <person name="Vanderhoek Z."/>
            <person name="Gaulke C."/>
        </authorList>
    </citation>
    <scope>NUCLEOTIDE SEQUENCE</scope>
    <source>
        <strain evidence="1">Zfcc0051</strain>
    </source>
</reference>
<sequence length="234" mass="26886">MKGATGILALWSSRIVRMRDAARLHVLRRRYPKWALPFLMPYATQSFPERVGYPLATASPIPEFQAWTLSWLIKSEQMSVLTELLSQLGYATDSVIPEQTAQRLLTQPLQTSQQKSYFANASFRDGSESLASDQTPSIYLCQHSAFAGIIVTLVTNDAQCVEHIQSENRWSVPMPMETFPQLNPDEFGSLQGELAYWWEYFWLPFWNSRTEEQQRLLSETLPTPWSDFIADRVV</sequence>
<comment type="caution">
    <text evidence="1">The sequence shown here is derived from an EMBL/GenBank/DDBJ whole genome shotgun (WGS) entry which is preliminary data.</text>
</comment>
<evidence type="ECO:0000313" key="1">
    <source>
        <dbReference type="EMBL" id="MBO1109140.1"/>
    </source>
</evidence>
<dbReference type="RefSeq" id="WP_207542396.1">
    <property type="nucleotide sequence ID" value="NZ_JAFNAA010000015.1"/>
</dbReference>
<protein>
    <submittedName>
        <fullName evidence="1">Uncharacterized protein</fullName>
    </submittedName>
</protein>
<proteinExistence type="predicted"/>
<gene>
    <name evidence="1" type="ORF">J2R62_13140</name>
</gene>
<accession>A0A8I1W8F2</accession>
<organism evidence="1 2">
    <name type="scientific">Plesiomonas shigelloides</name>
    <name type="common">Aeromonas shigelloides</name>
    <dbReference type="NCBI Taxonomy" id="703"/>
    <lineage>
        <taxon>Bacteria</taxon>
        <taxon>Pseudomonadati</taxon>
        <taxon>Pseudomonadota</taxon>
        <taxon>Gammaproteobacteria</taxon>
        <taxon>Enterobacterales</taxon>
        <taxon>Enterobacteriaceae</taxon>
        <taxon>Plesiomonas</taxon>
    </lineage>
</organism>
<name>A0A8I1W8F2_PLESH</name>
<dbReference type="EMBL" id="JAFNAA010000015">
    <property type="protein sequence ID" value="MBO1109140.1"/>
    <property type="molecule type" value="Genomic_DNA"/>
</dbReference>
<evidence type="ECO:0000313" key="2">
    <source>
        <dbReference type="Proteomes" id="UP000664658"/>
    </source>
</evidence>